<protein>
    <submittedName>
        <fullName evidence="1">Uncharacterized protein</fullName>
    </submittedName>
</protein>
<organism evidence="1">
    <name type="scientific">Siphoviridae sp. ctwQg18</name>
    <dbReference type="NCBI Taxonomy" id="2826516"/>
    <lineage>
        <taxon>Viruses</taxon>
        <taxon>Duplodnaviria</taxon>
        <taxon>Heunggongvirae</taxon>
        <taxon>Uroviricota</taxon>
        <taxon>Caudoviricetes</taxon>
    </lineage>
</organism>
<evidence type="ECO:0000313" key="1">
    <source>
        <dbReference type="EMBL" id="DAD82221.1"/>
    </source>
</evidence>
<accession>A0A8S5MIQ2</accession>
<proteinExistence type="predicted"/>
<dbReference type="EMBL" id="BK014913">
    <property type="protein sequence ID" value="DAD82221.1"/>
    <property type="molecule type" value="Genomic_DNA"/>
</dbReference>
<sequence>MLRLRDLRINQVPFFYQTYEGTADEVDEDGNLTGESVPKYSNPVRVLARVSPNSGNAEDSPFGKDVVYDKTISTVKKLPIDEYSKLFIDVVPVLNEDGSTDTEPDYICVCPKHDLQQNLWAIRKIKGVEMCKTPST</sequence>
<reference evidence="1" key="1">
    <citation type="journal article" date="2021" name="Proc. Natl. Acad. Sci. U.S.A.">
        <title>A Catalog of Tens of Thousands of Viruses from Human Metagenomes Reveals Hidden Associations with Chronic Diseases.</title>
        <authorList>
            <person name="Tisza M.J."/>
            <person name="Buck C.B."/>
        </authorList>
    </citation>
    <scope>NUCLEOTIDE SEQUENCE</scope>
    <source>
        <strain evidence="1">CtwQg18</strain>
    </source>
</reference>
<dbReference type="EMBL" id="BK014913">
    <property type="protein sequence ID" value="DAD82164.1"/>
    <property type="molecule type" value="Genomic_DNA"/>
</dbReference>
<name>A0A8S5MIQ2_9CAUD</name>